<reference evidence="3" key="1">
    <citation type="journal article" date="2017" name="Genome Biol.">
        <title>Comparative genomics reveals high biological diversity and specific adaptations in the industrially and medically important fungal genus Aspergillus.</title>
        <authorList>
            <person name="de Vries R.P."/>
            <person name="Riley R."/>
            <person name="Wiebenga A."/>
            <person name="Aguilar-Osorio G."/>
            <person name="Amillis S."/>
            <person name="Uchima C.A."/>
            <person name="Anderluh G."/>
            <person name="Asadollahi M."/>
            <person name="Askin M."/>
            <person name="Barry K."/>
            <person name="Battaglia E."/>
            <person name="Bayram O."/>
            <person name="Benocci T."/>
            <person name="Braus-Stromeyer S.A."/>
            <person name="Caldana C."/>
            <person name="Canovas D."/>
            <person name="Cerqueira G.C."/>
            <person name="Chen F."/>
            <person name="Chen W."/>
            <person name="Choi C."/>
            <person name="Clum A."/>
            <person name="Dos Santos R.A."/>
            <person name="Damasio A.R."/>
            <person name="Diallinas G."/>
            <person name="Emri T."/>
            <person name="Fekete E."/>
            <person name="Flipphi M."/>
            <person name="Freyberg S."/>
            <person name="Gallo A."/>
            <person name="Gournas C."/>
            <person name="Habgood R."/>
            <person name="Hainaut M."/>
            <person name="Harispe M.L."/>
            <person name="Henrissat B."/>
            <person name="Hilden K.S."/>
            <person name="Hope R."/>
            <person name="Hossain A."/>
            <person name="Karabika E."/>
            <person name="Karaffa L."/>
            <person name="Karanyi Z."/>
            <person name="Krasevec N."/>
            <person name="Kuo A."/>
            <person name="Kusch H."/>
            <person name="LaButti K."/>
            <person name="Lagendijk E.L."/>
            <person name="Lapidus A."/>
            <person name="Levasseur A."/>
            <person name="Lindquist E."/>
            <person name="Lipzen A."/>
            <person name="Logrieco A.F."/>
            <person name="MacCabe A."/>
            <person name="Maekelae M.R."/>
            <person name="Malavazi I."/>
            <person name="Melin P."/>
            <person name="Meyer V."/>
            <person name="Mielnichuk N."/>
            <person name="Miskei M."/>
            <person name="Molnar A.P."/>
            <person name="Mule G."/>
            <person name="Ngan C.Y."/>
            <person name="Orejas M."/>
            <person name="Orosz E."/>
            <person name="Ouedraogo J.P."/>
            <person name="Overkamp K.M."/>
            <person name="Park H.-S."/>
            <person name="Perrone G."/>
            <person name="Piumi F."/>
            <person name="Punt P.J."/>
            <person name="Ram A.F."/>
            <person name="Ramon A."/>
            <person name="Rauscher S."/>
            <person name="Record E."/>
            <person name="Riano-Pachon D.M."/>
            <person name="Robert V."/>
            <person name="Roehrig J."/>
            <person name="Ruller R."/>
            <person name="Salamov A."/>
            <person name="Salih N.S."/>
            <person name="Samson R.A."/>
            <person name="Sandor E."/>
            <person name="Sanguinetti M."/>
            <person name="Schuetze T."/>
            <person name="Sepcic K."/>
            <person name="Shelest E."/>
            <person name="Sherlock G."/>
            <person name="Sophianopoulou V."/>
            <person name="Squina F.M."/>
            <person name="Sun H."/>
            <person name="Susca A."/>
            <person name="Todd R.B."/>
            <person name="Tsang A."/>
            <person name="Unkles S.E."/>
            <person name="van de Wiele N."/>
            <person name="van Rossen-Uffink D."/>
            <person name="Oliveira J.V."/>
            <person name="Vesth T.C."/>
            <person name="Visser J."/>
            <person name="Yu J.-H."/>
            <person name="Zhou M."/>
            <person name="Andersen M.R."/>
            <person name="Archer D.B."/>
            <person name="Baker S.E."/>
            <person name="Benoit I."/>
            <person name="Brakhage A.A."/>
            <person name="Braus G.H."/>
            <person name="Fischer R."/>
            <person name="Frisvad J.C."/>
            <person name="Goldman G.H."/>
            <person name="Houbraken J."/>
            <person name="Oakley B."/>
            <person name="Pocsi I."/>
            <person name="Scazzocchio C."/>
            <person name="Seiboth B."/>
            <person name="vanKuyk P.A."/>
            <person name="Wortman J."/>
            <person name="Dyer P.S."/>
            <person name="Grigoriev I.V."/>
        </authorList>
    </citation>
    <scope>NUCLEOTIDE SEQUENCE [LARGE SCALE GENOMIC DNA]</scope>
    <source>
        <strain evidence="3">CBS 583.65</strain>
    </source>
</reference>
<dbReference type="OrthoDB" id="10261951at2759"/>
<dbReference type="Pfam" id="PF11905">
    <property type="entry name" value="DUF3425"/>
    <property type="match status" value="1"/>
</dbReference>
<feature type="region of interest" description="Disordered" evidence="1">
    <location>
        <begin position="1"/>
        <end position="42"/>
    </location>
</feature>
<dbReference type="RefSeq" id="XP_040674029.1">
    <property type="nucleotide sequence ID" value="XM_040818631.1"/>
</dbReference>
<feature type="compositionally biased region" description="Basic and acidic residues" evidence="1">
    <location>
        <begin position="155"/>
        <end position="164"/>
    </location>
</feature>
<dbReference type="AlphaFoldDB" id="A0A1L9Q3D8"/>
<dbReference type="CDD" id="cd14688">
    <property type="entry name" value="bZIP_YAP"/>
    <property type="match status" value="1"/>
</dbReference>
<feature type="compositionally biased region" description="Basic and acidic residues" evidence="1">
    <location>
        <begin position="125"/>
        <end position="140"/>
    </location>
</feature>
<dbReference type="GeneID" id="63734142"/>
<evidence type="ECO:0000313" key="2">
    <source>
        <dbReference type="EMBL" id="OJJ08267.1"/>
    </source>
</evidence>
<feature type="compositionally biased region" description="Polar residues" evidence="1">
    <location>
        <begin position="1"/>
        <end position="11"/>
    </location>
</feature>
<protein>
    <recommendedName>
        <fullName evidence="4">BZIP domain-containing protein</fullName>
    </recommendedName>
</protein>
<evidence type="ECO:0000256" key="1">
    <source>
        <dbReference type="SAM" id="MobiDB-lite"/>
    </source>
</evidence>
<evidence type="ECO:0000313" key="3">
    <source>
        <dbReference type="Proteomes" id="UP000184073"/>
    </source>
</evidence>
<dbReference type="STRING" id="1036611.A0A1L9Q3D8"/>
<organism evidence="2 3">
    <name type="scientific">Aspergillus versicolor CBS 583.65</name>
    <dbReference type="NCBI Taxonomy" id="1036611"/>
    <lineage>
        <taxon>Eukaryota</taxon>
        <taxon>Fungi</taxon>
        <taxon>Dikarya</taxon>
        <taxon>Ascomycota</taxon>
        <taxon>Pezizomycotina</taxon>
        <taxon>Eurotiomycetes</taxon>
        <taxon>Eurotiomycetidae</taxon>
        <taxon>Eurotiales</taxon>
        <taxon>Aspergillaceae</taxon>
        <taxon>Aspergillus</taxon>
        <taxon>Aspergillus subgen. Nidulantes</taxon>
    </lineage>
</organism>
<dbReference type="VEuPathDB" id="FungiDB:ASPVEDRAFT_89496"/>
<feature type="compositionally biased region" description="Polar residues" evidence="1">
    <location>
        <begin position="170"/>
        <end position="206"/>
    </location>
</feature>
<dbReference type="EMBL" id="KV878139">
    <property type="protein sequence ID" value="OJJ08267.1"/>
    <property type="molecule type" value="Genomic_DNA"/>
</dbReference>
<dbReference type="PANTHER" id="PTHR37012:SF2">
    <property type="entry name" value="BZIP DOMAIN-CONTAINING PROTEIN-RELATED"/>
    <property type="match status" value="1"/>
</dbReference>
<keyword evidence="3" id="KW-1185">Reference proteome</keyword>
<gene>
    <name evidence="2" type="ORF">ASPVEDRAFT_89496</name>
</gene>
<evidence type="ECO:0008006" key="4">
    <source>
        <dbReference type="Google" id="ProtNLM"/>
    </source>
</evidence>
<accession>A0A1L9Q3D8</accession>
<name>A0A1L9Q3D8_ASPVE</name>
<dbReference type="InterPro" id="IPR021833">
    <property type="entry name" value="DUF3425"/>
</dbReference>
<sequence>MPNPTSSTPITRSRRNRQVSALTAHQAQHKRDLDRKTQRALRQRVKSRLQDLEDDLARAKADCSVRERNLMKSVQSLRDENRKLRSYLDSIGQFALNWAAEGGNGDDDDNGAAVDEAESPIADLRISEEAPARTDEEPRPVYDGTQQEASGEAARAIDTHDYTHPDPAQDVTTTFAGSTSMPLGQMHVSSTGTSTALGQSGGTQHSDPIPPPDEHMQQVSQSLPQPIMTPPNSTIRPVWPSLNLTLYQPQFGATISSVLPKHTSATCPLDQILLDFIDSRRSMLAKGYDIETVLGPLQPSLQAILHPGPYTPESHPASRVLGEVLTTFPHVGIPQKLGFMFIMYRTMRWQISPTDINYEGMPRWLRPTATQITVPHPAWIDNIPWPRVRDLLIEQPDKYPFAVFSELYSQNVTVNWPYDDMDAVSTHADNVQLNQIFEKHVRKLSNWTVLAPFQDYLPEMIPAIYGKD</sequence>
<dbReference type="Proteomes" id="UP000184073">
    <property type="component" value="Unassembled WGS sequence"/>
</dbReference>
<feature type="region of interest" description="Disordered" evidence="1">
    <location>
        <begin position="119"/>
        <end position="217"/>
    </location>
</feature>
<proteinExistence type="predicted"/>
<dbReference type="PANTHER" id="PTHR37012">
    <property type="entry name" value="B-ZIP TRANSCRIPTION FACTOR (EUROFUNG)-RELATED"/>
    <property type="match status" value="1"/>
</dbReference>